<evidence type="ECO:0000313" key="3">
    <source>
        <dbReference type="EMBL" id="KAK4018326.1"/>
    </source>
</evidence>
<keyword evidence="4" id="KW-1185">Reference proteome</keyword>
<evidence type="ECO:0000256" key="2">
    <source>
        <dbReference type="SAM" id="Phobius"/>
    </source>
</evidence>
<evidence type="ECO:0000313" key="4">
    <source>
        <dbReference type="Proteomes" id="UP001234178"/>
    </source>
</evidence>
<evidence type="ECO:0000256" key="1">
    <source>
        <dbReference type="SAM" id="MobiDB-lite"/>
    </source>
</evidence>
<keyword evidence="2" id="KW-1133">Transmembrane helix</keyword>
<name>A0ABQ9ZZQ7_9CRUS</name>
<keyword evidence="2" id="KW-0812">Transmembrane</keyword>
<dbReference type="EMBL" id="JAOYFB010000036">
    <property type="protein sequence ID" value="KAK4018326.1"/>
    <property type="molecule type" value="Genomic_DNA"/>
</dbReference>
<reference evidence="3 4" key="1">
    <citation type="journal article" date="2023" name="Nucleic Acids Res.">
        <title>The hologenome of Daphnia magna reveals possible DNA methylation and microbiome-mediated evolution of the host genome.</title>
        <authorList>
            <person name="Chaturvedi A."/>
            <person name="Li X."/>
            <person name="Dhandapani V."/>
            <person name="Marshall H."/>
            <person name="Kissane S."/>
            <person name="Cuenca-Cambronero M."/>
            <person name="Asole G."/>
            <person name="Calvet F."/>
            <person name="Ruiz-Romero M."/>
            <person name="Marangio P."/>
            <person name="Guigo R."/>
            <person name="Rago D."/>
            <person name="Mirbahai L."/>
            <person name="Eastwood N."/>
            <person name="Colbourne J.K."/>
            <person name="Zhou J."/>
            <person name="Mallon E."/>
            <person name="Orsini L."/>
        </authorList>
    </citation>
    <scope>NUCLEOTIDE SEQUENCE [LARGE SCALE GENOMIC DNA]</scope>
    <source>
        <strain evidence="3">LRV0_1</strain>
    </source>
</reference>
<keyword evidence="2" id="KW-0472">Membrane</keyword>
<feature type="region of interest" description="Disordered" evidence="1">
    <location>
        <begin position="23"/>
        <end position="54"/>
    </location>
</feature>
<organism evidence="3 4">
    <name type="scientific">Daphnia magna</name>
    <dbReference type="NCBI Taxonomy" id="35525"/>
    <lineage>
        <taxon>Eukaryota</taxon>
        <taxon>Metazoa</taxon>
        <taxon>Ecdysozoa</taxon>
        <taxon>Arthropoda</taxon>
        <taxon>Crustacea</taxon>
        <taxon>Branchiopoda</taxon>
        <taxon>Diplostraca</taxon>
        <taxon>Cladocera</taxon>
        <taxon>Anomopoda</taxon>
        <taxon>Daphniidae</taxon>
        <taxon>Daphnia</taxon>
    </lineage>
</organism>
<evidence type="ECO:0008006" key="5">
    <source>
        <dbReference type="Google" id="ProtNLM"/>
    </source>
</evidence>
<protein>
    <recommendedName>
        <fullName evidence="5">Secreted protein</fullName>
    </recommendedName>
</protein>
<accession>A0ABQ9ZZQ7</accession>
<feature type="transmembrane region" description="Helical" evidence="2">
    <location>
        <begin position="67"/>
        <end position="88"/>
    </location>
</feature>
<comment type="caution">
    <text evidence="3">The sequence shown here is derived from an EMBL/GenBank/DDBJ whole genome shotgun (WGS) entry which is preliminary data.</text>
</comment>
<sequence length="99" mass="10921">MVLVLVSLKSRVPTQLSAAATHPQHGRSFVDDDHRTRSADSTRCTHVDTTHPNHHPPARQIIGHSSACFFFFLFFFTSPFSPIGYSLVGCPACAKKINV</sequence>
<dbReference type="Proteomes" id="UP001234178">
    <property type="component" value="Unassembled WGS sequence"/>
</dbReference>
<gene>
    <name evidence="3" type="ORF">OUZ56_000387</name>
</gene>
<proteinExistence type="predicted"/>
<feature type="compositionally biased region" description="Basic and acidic residues" evidence="1">
    <location>
        <begin position="28"/>
        <end position="51"/>
    </location>
</feature>